<dbReference type="AlphaFoldDB" id="A0AAD9NXS7"/>
<evidence type="ECO:0000313" key="1">
    <source>
        <dbReference type="EMBL" id="KAK2184447.1"/>
    </source>
</evidence>
<dbReference type="PANTHER" id="PTHR34605">
    <property type="entry name" value="PHAGE_INTEGRASE DOMAIN-CONTAINING PROTEIN"/>
    <property type="match status" value="1"/>
</dbReference>
<accession>A0AAD9NXS7</accession>
<comment type="caution">
    <text evidence="1">The sequence shown here is derived from an EMBL/GenBank/DDBJ whole genome shotgun (WGS) entry which is preliminary data.</text>
</comment>
<sequence>MVQATLFAYIDGSPMLRKEFDSSLRSLLAFCGLSSRVFKEHNFRIGAATSAALRVESGAQIRPAGRWASDAFRKDIRIA</sequence>
<protein>
    <submittedName>
        <fullName evidence="1">Uncharacterized protein</fullName>
    </submittedName>
</protein>
<keyword evidence="2" id="KW-1185">Reference proteome</keyword>
<dbReference type="InterPro" id="IPR052925">
    <property type="entry name" value="Phage_Integrase-like_Recomb"/>
</dbReference>
<organism evidence="1 2">
    <name type="scientific">Ridgeia piscesae</name>
    <name type="common">Tubeworm</name>
    <dbReference type="NCBI Taxonomy" id="27915"/>
    <lineage>
        <taxon>Eukaryota</taxon>
        <taxon>Metazoa</taxon>
        <taxon>Spiralia</taxon>
        <taxon>Lophotrochozoa</taxon>
        <taxon>Annelida</taxon>
        <taxon>Polychaeta</taxon>
        <taxon>Sedentaria</taxon>
        <taxon>Canalipalpata</taxon>
        <taxon>Sabellida</taxon>
        <taxon>Siboglinidae</taxon>
        <taxon>Ridgeia</taxon>
    </lineage>
</organism>
<reference evidence="1" key="1">
    <citation type="journal article" date="2023" name="Mol. Biol. Evol.">
        <title>Third-Generation Sequencing Reveals the Adaptive Role of the Epigenome in Three Deep-Sea Polychaetes.</title>
        <authorList>
            <person name="Perez M."/>
            <person name="Aroh O."/>
            <person name="Sun Y."/>
            <person name="Lan Y."/>
            <person name="Juniper S.K."/>
            <person name="Young C.R."/>
            <person name="Angers B."/>
            <person name="Qian P.Y."/>
        </authorList>
    </citation>
    <scope>NUCLEOTIDE SEQUENCE</scope>
    <source>
        <strain evidence="1">R07B-5</strain>
    </source>
</reference>
<gene>
    <name evidence="1" type="ORF">NP493_265g00018</name>
</gene>
<proteinExistence type="predicted"/>
<dbReference type="PANTHER" id="PTHR34605:SF3">
    <property type="entry name" value="P CELL-TYPE AGGLUTINATION PROTEIN MAP4-LIKE-RELATED"/>
    <property type="match status" value="1"/>
</dbReference>
<dbReference type="Proteomes" id="UP001209878">
    <property type="component" value="Unassembled WGS sequence"/>
</dbReference>
<dbReference type="EMBL" id="JAODUO010000264">
    <property type="protein sequence ID" value="KAK2184447.1"/>
    <property type="molecule type" value="Genomic_DNA"/>
</dbReference>
<evidence type="ECO:0000313" key="2">
    <source>
        <dbReference type="Proteomes" id="UP001209878"/>
    </source>
</evidence>
<name>A0AAD9NXS7_RIDPI</name>